<proteinExistence type="predicted"/>
<sequence length="108" mass="11939">MFFPSPKRMCNVAVVSPKTGTSLWADLQSQLPRDLKLIRSGAKLEDRPSVVHEWIELRLQAARALPFKQEVIPGATPSDIGVPNELAKCKPKLGTNLIAEVHPPDIFD</sequence>
<dbReference type="AlphaFoldDB" id="A0A8X8IXH7"/>
<gene>
    <name evidence="2" type="ORF">POTOM_001047</name>
</gene>
<comment type="caution">
    <text evidence="2">The sequence shown here is derived from an EMBL/GenBank/DDBJ whole genome shotgun (WGS) entry which is preliminary data.</text>
</comment>
<evidence type="ECO:0000256" key="1">
    <source>
        <dbReference type="ARBA" id="ARBA00022729"/>
    </source>
</evidence>
<dbReference type="EMBL" id="JAAWWB010000001">
    <property type="protein sequence ID" value="KAG6791913.1"/>
    <property type="molecule type" value="Genomic_DNA"/>
</dbReference>
<accession>A0A8X8IXH7</accession>
<dbReference type="OrthoDB" id="10266693at2759"/>
<evidence type="ECO:0000313" key="3">
    <source>
        <dbReference type="Proteomes" id="UP000886885"/>
    </source>
</evidence>
<protein>
    <submittedName>
        <fullName evidence="2">Uncharacterized protein</fullName>
    </submittedName>
</protein>
<dbReference type="PANTHER" id="PTHR30222">
    <property type="entry name" value="SPERMIDINE/PUTRESCINE-BINDING PERIPLASMIC PROTEIN"/>
    <property type="match status" value="1"/>
</dbReference>
<name>A0A8X8IXH7_POPTO</name>
<keyword evidence="3" id="KW-1185">Reference proteome</keyword>
<keyword evidence="1" id="KW-0732">Signal</keyword>
<dbReference type="PANTHER" id="PTHR30222:SF17">
    <property type="entry name" value="SPERMIDINE_PUTRESCINE-BINDING PERIPLASMIC PROTEIN"/>
    <property type="match status" value="1"/>
</dbReference>
<evidence type="ECO:0000313" key="2">
    <source>
        <dbReference type="EMBL" id="KAG6791913.1"/>
    </source>
</evidence>
<organism evidence="2 3">
    <name type="scientific">Populus tomentosa</name>
    <name type="common">Chinese white poplar</name>
    <dbReference type="NCBI Taxonomy" id="118781"/>
    <lineage>
        <taxon>Eukaryota</taxon>
        <taxon>Viridiplantae</taxon>
        <taxon>Streptophyta</taxon>
        <taxon>Embryophyta</taxon>
        <taxon>Tracheophyta</taxon>
        <taxon>Spermatophyta</taxon>
        <taxon>Magnoliopsida</taxon>
        <taxon>eudicotyledons</taxon>
        <taxon>Gunneridae</taxon>
        <taxon>Pentapetalae</taxon>
        <taxon>rosids</taxon>
        <taxon>fabids</taxon>
        <taxon>Malpighiales</taxon>
        <taxon>Salicaceae</taxon>
        <taxon>Saliceae</taxon>
        <taxon>Populus</taxon>
    </lineage>
</organism>
<reference evidence="2" key="1">
    <citation type="journal article" date="2020" name="bioRxiv">
        <title>Hybrid origin of Populus tomentosa Carr. identified through genome sequencing and phylogenomic analysis.</title>
        <authorList>
            <person name="An X."/>
            <person name="Gao K."/>
            <person name="Chen Z."/>
            <person name="Li J."/>
            <person name="Yang X."/>
            <person name="Yang X."/>
            <person name="Zhou J."/>
            <person name="Guo T."/>
            <person name="Zhao T."/>
            <person name="Huang S."/>
            <person name="Miao D."/>
            <person name="Khan W.U."/>
            <person name="Rao P."/>
            <person name="Ye M."/>
            <person name="Lei B."/>
            <person name="Liao W."/>
            <person name="Wang J."/>
            <person name="Ji L."/>
            <person name="Li Y."/>
            <person name="Guo B."/>
            <person name="Mustafa N.S."/>
            <person name="Li S."/>
            <person name="Yun Q."/>
            <person name="Keller S.R."/>
            <person name="Mao J."/>
            <person name="Zhang R."/>
            <person name="Strauss S.H."/>
        </authorList>
    </citation>
    <scope>NUCLEOTIDE SEQUENCE</scope>
    <source>
        <strain evidence="2">GM15</strain>
        <tissue evidence="2">Leaf</tissue>
    </source>
</reference>
<dbReference type="Proteomes" id="UP000886885">
    <property type="component" value="Chromosome 1A"/>
</dbReference>